<dbReference type="CDD" id="cd08010">
    <property type="entry name" value="MltG_like"/>
    <property type="match status" value="1"/>
</dbReference>
<evidence type="ECO:0000256" key="4">
    <source>
        <dbReference type="ARBA" id="ARBA00023136"/>
    </source>
</evidence>
<dbReference type="NCBIfam" id="TIGR00247">
    <property type="entry name" value="endolytic transglycosylase MltG"/>
    <property type="match status" value="1"/>
</dbReference>
<dbReference type="HAMAP" id="MF_02065">
    <property type="entry name" value="MltG"/>
    <property type="match status" value="1"/>
</dbReference>
<evidence type="ECO:0000313" key="8">
    <source>
        <dbReference type="EMBL" id="WIW95180.1"/>
    </source>
</evidence>
<evidence type="ECO:0000256" key="2">
    <source>
        <dbReference type="ARBA" id="ARBA00022692"/>
    </source>
</evidence>
<dbReference type="EC" id="4.2.2.29" evidence="7"/>
<dbReference type="Pfam" id="PF02618">
    <property type="entry name" value="YceG"/>
    <property type="match status" value="1"/>
</dbReference>
<name>A0A9Y2B8V4_9SPHN</name>
<keyword evidence="3 7" id="KW-1133">Transmembrane helix</keyword>
<dbReference type="InterPro" id="IPR003770">
    <property type="entry name" value="MLTG-like"/>
</dbReference>
<gene>
    <name evidence="7 8" type="primary">mltG</name>
    <name evidence="8" type="ORF">QQX03_09475</name>
</gene>
<dbReference type="GO" id="GO:0005886">
    <property type="term" value="C:plasma membrane"/>
    <property type="evidence" value="ECO:0007669"/>
    <property type="project" value="UniProtKB-UniRule"/>
</dbReference>
<organism evidence="8 9">
    <name type="scientific">Altererythrobacter rubellus</name>
    <dbReference type="NCBI Taxonomy" id="2173831"/>
    <lineage>
        <taxon>Bacteria</taxon>
        <taxon>Pseudomonadati</taxon>
        <taxon>Pseudomonadota</taxon>
        <taxon>Alphaproteobacteria</taxon>
        <taxon>Sphingomonadales</taxon>
        <taxon>Erythrobacteraceae</taxon>
        <taxon>Altererythrobacter</taxon>
    </lineage>
</organism>
<proteinExistence type="inferred from homology"/>
<dbReference type="Gene3D" id="3.30.160.60">
    <property type="entry name" value="Classic Zinc Finger"/>
    <property type="match status" value="1"/>
</dbReference>
<dbReference type="Proteomes" id="UP001231445">
    <property type="component" value="Chromosome"/>
</dbReference>
<dbReference type="PANTHER" id="PTHR30518:SF2">
    <property type="entry name" value="ENDOLYTIC MUREIN TRANSGLYCOSYLASE"/>
    <property type="match status" value="1"/>
</dbReference>
<keyword evidence="5 7" id="KW-0456">Lyase</keyword>
<feature type="site" description="Important for catalytic activity" evidence="7">
    <location>
        <position position="197"/>
    </location>
</feature>
<dbReference type="KEGG" id="arue:QQX03_09475"/>
<accession>A0A9Y2B8V4</accession>
<reference evidence="8 9" key="1">
    <citation type="submission" date="2023-06" db="EMBL/GenBank/DDBJ databases">
        <title>Altererythrobacter rubellus NBRC 112769 genome.</title>
        <authorList>
            <person name="Zhang K."/>
        </authorList>
    </citation>
    <scope>NUCLEOTIDE SEQUENCE [LARGE SCALE GENOMIC DNA]</scope>
    <source>
        <strain evidence="8 9">NBRC 112769</strain>
    </source>
</reference>
<dbReference type="AlphaFoldDB" id="A0A9Y2B8V4"/>
<dbReference type="PANTHER" id="PTHR30518">
    <property type="entry name" value="ENDOLYTIC MUREIN TRANSGLYCOSYLASE"/>
    <property type="match status" value="1"/>
</dbReference>
<keyword evidence="9" id="KW-1185">Reference proteome</keyword>
<evidence type="ECO:0000256" key="5">
    <source>
        <dbReference type="ARBA" id="ARBA00023239"/>
    </source>
</evidence>
<dbReference type="RefSeq" id="WP_285975496.1">
    <property type="nucleotide sequence ID" value="NZ_CP127221.1"/>
</dbReference>
<protein>
    <recommendedName>
        <fullName evidence="7">Endolytic murein transglycosylase</fullName>
        <ecNumber evidence="7">4.2.2.29</ecNumber>
    </recommendedName>
    <alternativeName>
        <fullName evidence="7">Peptidoglycan lytic transglycosylase</fullName>
    </alternativeName>
    <alternativeName>
        <fullName evidence="7">Peptidoglycan polymerization terminase</fullName>
    </alternativeName>
</protein>
<keyword evidence="1 7" id="KW-1003">Cell membrane</keyword>
<evidence type="ECO:0000256" key="3">
    <source>
        <dbReference type="ARBA" id="ARBA00022989"/>
    </source>
</evidence>
<evidence type="ECO:0000256" key="1">
    <source>
        <dbReference type="ARBA" id="ARBA00022475"/>
    </source>
</evidence>
<comment type="catalytic activity">
    <reaction evidence="7">
        <text>a peptidoglycan chain = a peptidoglycan chain with N-acetyl-1,6-anhydromuramyl-[peptide] at the reducing end + a peptidoglycan chain with N-acetylglucosamine at the non-reducing end.</text>
        <dbReference type="EC" id="4.2.2.29"/>
    </reaction>
</comment>
<keyword evidence="6 7" id="KW-0961">Cell wall biogenesis/degradation</keyword>
<sequence>MKKLGCLVAALMALLIAGWLVIGSVMGEATIEEDTVFAIPAGSSLTAVANRMEEQGLISSADGFLLNAKLFGGGDAIQAGEFELTADMSQADILGAFQNGDVIRRFITIPEGMPSIMVFERLMADELLSGEIEIPPEGSVLPDTYDFERGEARSAVLARMQSAMTDYLDQAWEERSADAAVTSKAEAVILASIIEKETQAKDELGKVSGVMSNRIRIGMQLGADATTIYPITKGKPLGRMIRVSELRDPNPYNTRAIFGLPIGPITNPSRAAIKAALNPEETSALFYVADGSGGHVFADTLEEHNRNVAKWRRFREENGI</sequence>
<comment type="similarity">
    <text evidence="7">Belongs to the transglycosylase MltG family.</text>
</comment>
<keyword evidence="4 7" id="KW-0472">Membrane</keyword>
<evidence type="ECO:0000256" key="6">
    <source>
        <dbReference type="ARBA" id="ARBA00023316"/>
    </source>
</evidence>
<comment type="function">
    <text evidence="7">Functions as a peptidoglycan terminase that cleaves nascent peptidoglycan strands endolytically to terminate their elongation.</text>
</comment>
<keyword evidence="2 7" id="KW-0812">Transmembrane</keyword>
<dbReference type="EMBL" id="CP127221">
    <property type="protein sequence ID" value="WIW95180.1"/>
    <property type="molecule type" value="Genomic_DNA"/>
</dbReference>
<keyword evidence="7" id="KW-0997">Cell inner membrane</keyword>
<dbReference type="GO" id="GO:0009252">
    <property type="term" value="P:peptidoglycan biosynthetic process"/>
    <property type="evidence" value="ECO:0007669"/>
    <property type="project" value="UniProtKB-UniRule"/>
</dbReference>
<evidence type="ECO:0000313" key="9">
    <source>
        <dbReference type="Proteomes" id="UP001231445"/>
    </source>
</evidence>
<dbReference type="Gene3D" id="3.30.1490.480">
    <property type="entry name" value="Endolytic murein transglycosylase"/>
    <property type="match status" value="1"/>
</dbReference>
<dbReference type="GO" id="GO:0071555">
    <property type="term" value="P:cell wall organization"/>
    <property type="evidence" value="ECO:0007669"/>
    <property type="project" value="UniProtKB-KW"/>
</dbReference>
<evidence type="ECO:0000256" key="7">
    <source>
        <dbReference type="HAMAP-Rule" id="MF_02065"/>
    </source>
</evidence>
<dbReference type="GO" id="GO:0008932">
    <property type="term" value="F:lytic endotransglycosylase activity"/>
    <property type="evidence" value="ECO:0007669"/>
    <property type="project" value="UniProtKB-UniRule"/>
</dbReference>